<dbReference type="EMBL" id="BKCP01004516">
    <property type="protein sequence ID" value="GER31863.1"/>
    <property type="molecule type" value="Genomic_DNA"/>
</dbReference>
<keyword evidence="3" id="KW-1185">Reference proteome</keyword>
<organism evidence="2 3">
    <name type="scientific">Striga asiatica</name>
    <name type="common">Asiatic witchweed</name>
    <name type="synonym">Buchnera asiatica</name>
    <dbReference type="NCBI Taxonomy" id="4170"/>
    <lineage>
        <taxon>Eukaryota</taxon>
        <taxon>Viridiplantae</taxon>
        <taxon>Streptophyta</taxon>
        <taxon>Embryophyta</taxon>
        <taxon>Tracheophyta</taxon>
        <taxon>Spermatophyta</taxon>
        <taxon>Magnoliopsida</taxon>
        <taxon>eudicotyledons</taxon>
        <taxon>Gunneridae</taxon>
        <taxon>Pentapetalae</taxon>
        <taxon>asterids</taxon>
        <taxon>lamiids</taxon>
        <taxon>Lamiales</taxon>
        <taxon>Orobanchaceae</taxon>
        <taxon>Buchnereae</taxon>
        <taxon>Striga</taxon>
    </lineage>
</organism>
<gene>
    <name evidence="2" type="ORF">STAS_07911</name>
</gene>
<evidence type="ECO:0000313" key="2">
    <source>
        <dbReference type="EMBL" id="GER31863.1"/>
    </source>
</evidence>
<reference evidence="3" key="1">
    <citation type="journal article" date="2019" name="Curr. Biol.">
        <title>Genome Sequence of Striga asiatica Provides Insight into the Evolution of Plant Parasitism.</title>
        <authorList>
            <person name="Yoshida S."/>
            <person name="Kim S."/>
            <person name="Wafula E.K."/>
            <person name="Tanskanen J."/>
            <person name="Kim Y.M."/>
            <person name="Honaas L."/>
            <person name="Yang Z."/>
            <person name="Spallek T."/>
            <person name="Conn C.E."/>
            <person name="Ichihashi Y."/>
            <person name="Cheong K."/>
            <person name="Cui S."/>
            <person name="Der J.P."/>
            <person name="Gundlach H."/>
            <person name="Jiao Y."/>
            <person name="Hori C."/>
            <person name="Ishida J.K."/>
            <person name="Kasahara H."/>
            <person name="Kiba T."/>
            <person name="Kim M.S."/>
            <person name="Koo N."/>
            <person name="Laohavisit A."/>
            <person name="Lee Y.H."/>
            <person name="Lumba S."/>
            <person name="McCourt P."/>
            <person name="Mortimer J.C."/>
            <person name="Mutuku J.M."/>
            <person name="Nomura T."/>
            <person name="Sasaki-Sekimoto Y."/>
            <person name="Seto Y."/>
            <person name="Wang Y."/>
            <person name="Wakatake T."/>
            <person name="Sakakibara H."/>
            <person name="Demura T."/>
            <person name="Yamaguchi S."/>
            <person name="Yoneyama K."/>
            <person name="Manabe R.I."/>
            <person name="Nelson D.C."/>
            <person name="Schulman A.H."/>
            <person name="Timko M.P."/>
            <person name="dePamphilis C.W."/>
            <person name="Choi D."/>
            <person name="Shirasu K."/>
        </authorList>
    </citation>
    <scope>NUCLEOTIDE SEQUENCE [LARGE SCALE GENOMIC DNA]</scope>
    <source>
        <strain evidence="3">cv. UVA1</strain>
    </source>
</reference>
<evidence type="ECO:0000256" key="1">
    <source>
        <dbReference type="SAM" id="MobiDB-lite"/>
    </source>
</evidence>
<dbReference type="Proteomes" id="UP000325081">
    <property type="component" value="Unassembled WGS sequence"/>
</dbReference>
<comment type="caution">
    <text evidence="2">The sequence shown here is derived from an EMBL/GenBank/DDBJ whole genome shotgun (WGS) entry which is preliminary data.</text>
</comment>
<keyword evidence="2" id="KW-0946">Virion</keyword>
<name>A0A5A7PG51_STRAF</name>
<dbReference type="AlphaFoldDB" id="A0A5A7PG51"/>
<evidence type="ECO:0000313" key="3">
    <source>
        <dbReference type="Proteomes" id="UP000325081"/>
    </source>
</evidence>
<proteinExistence type="predicted"/>
<accession>A0A5A7PG51</accession>
<feature type="non-terminal residue" evidence="2">
    <location>
        <position position="176"/>
    </location>
</feature>
<feature type="compositionally biased region" description="Polar residues" evidence="1">
    <location>
        <begin position="1"/>
        <end position="26"/>
    </location>
</feature>
<sequence>METVHQSGDSEGSGSGINKRQSSLNNWRAKKQRLAQSASSISSTDAAVRRNLSSDAQSSIVQPGLVTTSTALEGQQQSDCTFLSVCYCGCLQVRLQVGHFLQGLPLPPPPVSPWSSGSNCDFTSGHPSSADDCLDLKLLTGYPTSKPLSTFQVLLCLQPLTQREDLPRYGAREVIR</sequence>
<feature type="region of interest" description="Disordered" evidence="1">
    <location>
        <begin position="1"/>
        <end position="40"/>
    </location>
</feature>
<keyword evidence="2" id="KW-0261">Viral envelope protein</keyword>
<protein>
    <submittedName>
        <fullName evidence="2">Envelope glycoprotein</fullName>
    </submittedName>
</protein>